<organism evidence="4 5">
    <name type="scientific">Alteriqipengyuania lutimaris</name>
    <dbReference type="NCBI Taxonomy" id="1538146"/>
    <lineage>
        <taxon>Bacteria</taxon>
        <taxon>Pseudomonadati</taxon>
        <taxon>Pseudomonadota</taxon>
        <taxon>Alphaproteobacteria</taxon>
        <taxon>Sphingomonadales</taxon>
        <taxon>Erythrobacteraceae</taxon>
        <taxon>Alteriqipengyuania</taxon>
    </lineage>
</organism>
<evidence type="ECO:0000313" key="5">
    <source>
        <dbReference type="Proteomes" id="UP000254101"/>
    </source>
</evidence>
<name>A0A395LN11_9SPHN</name>
<feature type="domain" description="Alpha/beta hydrolase fold-3" evidence="3">
    <location>
        <begin position="85"/>
        <end position="290"/>
    </location>
</feature>
<dbReference type="AlphaFoldDB" id="A0A395LN11"/>
<dbReference type="RefSeq" id="WP_115492656.1">
    <property type="nucleotide sequence ID" value="NZ_JACHWW010000001.1"/>
</dbReference>
<dbReference type="Proteomes" id="UP000254101">
    <property type="component" value="Unassembled WGS sequence"/>
</dbReference>
<evidence type="ECO:0000256" key="2">
    <source>
        <dbReference type="ARBA" id="ARBA00022801"/>
    </source>
</evidence>
<dbReference type="InterPro" id="IPR002168">
    <property type="entry name" value="Lipase_GDXG_HIS_AS"/>
</dbReference>
<evidence type="ECO:0000259" key="3">
    <source>
        <dbReference type="Pfam" id="PF07859"/>
    </source>
</evidence>
<dbReference type="PANTHER" id="PTHR48081:SF8">
    <property type="entry name" value="ALPHA_BETA HYDROLASE FOLD-3 DOMAIN-CONTAINING PROTEIN-RELATED"/>
    <property type="match status" value="1"/>
</dbReference>
<evidence type="ECO:0000256" key="1">
    <source>
        <dbReference type="ARBA" id="ARBA00010515"/>
    </source>
</evidence>
<comment type="caution">
    <text evidence="4">The sequence shown here is derived from an EMBL/GenBank/DDBJ whole genome shotgun (WGS) entry which is preliminary data.</text>
</comment>
<dbReference type="Gene3D" id="3.40.50.1820">
    <property type="entry name" value="alpha/beta hydrolase"/>
    <property type="match status" value="1"/>
</dbReference>
<dbReference type="PROSITE" id="PS01173">
    <property type="entry name" value="LIPASE_GDXG_HIS"/>
    <property type="match status" value="1"/>
</dbReference>
<keyword evidence="2 4" id="KW-0378">Hydrolase</keyword>
<gene>
    <name evidence="4" type="ORF">DL238_13030</name>
</gene>
<reference evidence="4 5" key="1">
    <citation type="submission" date="2018-07" db="EMBL/GenBank/DDBJ databases">
        <title>Erythrobacter nanhaiensis sp. nov., a novel member of the genus Erythrobacter isolated from the South China Sea.</title>
        <authorList>
            <person name="Chen X."/>
            <person name="Liu J."/>
        </authorList>
    </citation>
    <scope>NUCLEOTIDE SEQUENCE [LARGE SCALE GENOMIC DNA]</scope>
    <source>
        <strain evidence="4 5">S-5</strain>
    </source>
</reference>
<accession>A0A395LN11</accession>
<dbReference type="EMBL" id="QRBB01000001">
    <property type="protein sequence ID" value="RDS78433.1"/>
    <property type="molecule type" value="Genomic_DNA"/>
</dbReference>
<dbReference type="InterPro" id="IPR013094">
    <property type="entry name" value="AB_hydrolase_3"/>
</dbReference>
<evidence type="ECO:0000313" key="4">
    <source>
        <dbReference type="EMBL" id="RDS78433.1"/>
    </source>
</evidence>
<dbReference type="InterPro" id="IPR050300">
    <property type="entry name" value="GDXG_lipolytic_enzyme"/>
</dbReference>
<proteinExistence type="inferred from homology"/>
<keyword evidence="5" id="KW-1185">Reference proteome</keyword>
<protein>
    <submittedName>
        <fullName evidence="4">Alpha/beta hydrolase</fullName>
    </submittedName>
</protein>
<dbReference type="Pfam" id="PF07859">
    <property type="entry name" value="Abhydrolase_3"/>
    <property type="match status" value="1"/>
</dbReference>
<dbReference type="InterPro" id="IPR029058">
    <property type="entry name" value="AB_hydrolase_fold"/>
</dbReference>
<dbReference type="PANTHER" id="PTHR48081">
    <property type="entry name" value="AB HYDROLASE SUPERFAMILY PROTEIN C4A8.06C"/>
    <property type="match status" value="1"/>
</dbReference>
<dbReference type="OrthoDB" id="9806180at2"/>
<comment type="similarity">
    <text evidence="1">Belongs to the 'GDXG' lipolytic enzyme family.</text>
</comment>
<dbReference type="SUPFAM" id="SSF53474">
    <property type="entry name" value="alpha/beta-Hydrolases"/>
    <property type="match status" value="1"/>
</dbReference>
<dbReference type="GO" id="GO:0016787">
    <property type="term" value="F:hydrolase activity"/>
    <property type="evidence" value="ECO:0007669"/>
    <property type="project" value="UniProtKB-KW"/>
</dbReference>
<sequence>MGRFEASDARVDPDIARFVAELEQAYAEHATQQPADPTERRRIAELVRKEWRSGGPPMAETKTWEHEGLRLRLHRPIDEAGLPVLFYIHGGGWTIFSIDTHDRLMREYAARAGIAVIGIDYSLAPESRYPIALNEVVDTLDWLEREGGELGIDTQRMAIGGDSAGANLCVAACLRRRDAGGSLLAGMLLNYGAFDPQPRQSYKAFSGPQYTLEADEMDAFWRGYVRSEEDLDDPLVAPIRANLERLPPAFVGIAECDILTDSNIAFADRLEAAGVPVQRTIYRGATHSFLEAMAIAPIARRALAEQSAWLRERLDMD</sequence>